<evidence type="ECO:0000313" key="3">
    <source>
        <dbReference type="Proteomes" id="UP001204144"/>
    </source>
</evidence>
<dbReference type="RefSeq" id="WP_255035086.1">
    <property type="nucleotide sequence ID" value="NZ_RJUF01000001.1"/>
</dbReference>
<feature type="domain" description="Thioredoxin" evidence="1">
    <location>
        <begin position="216"/>
        <end position="355"/>
    </location>
</feature>
<keyword evidence="3" id="KW-1185">Reference proteome</keyword>
<dbReference type="InterPro" id="IPR013766">
    <property type="entry name" value="Thioredoxin_domain"/>
</dbReference>
<dbReference type="PANTHER" id="PTHR42852">
    <property type="entry name" value="THIOL:DISULFIDE INTERCHANGE PROTEIN DSBE"/>
    <property type="match status" value="1"/>
</dbReference>
<protein>
    <submittedName>
        <fullName evidence="2">TlpA family protein disulfide reductase</fullName>
    </submittedName>
</protein>
<dbReference type="Proteomes" id="UP001204144">
    <property type="component" value="Unassembled WGS sequence"/>
</dbReference>
<sequence length="355" mass="41028">MRIKIKPNQYLGDSVFFGVPEDVPKGFEDILNFKLANNSSVQDASIEIGYSYSVYKIKLKENLEVTGNLEYPKPVNILYVDQDKCIPCVTKIFYIDNQNINIELSKISNKQKLQIDSPTNNDYNKLKSELSSVYTESNNPFEMDSLTDFSRKQEILRQYILKNPSSYAALWEIILDYTTYHEHPLYQSNLKYFSNTIKNGNLYKGFSKKLKILNSTNSGKFMPFVRIDSTNSISKSTFGQYKLTLINYWASTCGPCIKSLPDMVKLRNEYHSQGFEVIGVADDIVITRMVKANNILKKNNAGWINMFDINEEFKKKVYANGYPLYFLVDSNGKILLRKAGSFDYVQNEVREYFKK</sequence>
<dbReference type="CDD" id="cd02966">
    <property type="entry name" value="TlpA_like_family"/>
    <property type="match status" value="1"/>
</dbReference>
<dbReference type="InterPro" id="IPR050553">
    <property type="entry name" value="Thioredoxin_ResA/DsbE_sf"/>
</dbReference>
<organism evidence="2 3">
    <name type="scientific">Lacihabitans soyangensis</name>
    <dbReference type="NCBI Taxonomy" id="869394"/>
    <lineage>
        <taxon>Bacteria</taxon>
        <taxon>Pseudomonadati</taxon>
        <taxon>Bacteroidota</taxon>
        <taxon>Cytophagia</taxon>
        <taxon>Cytophagales</taxon>
        <taxon>Leadbetterellaceae</taxon>
        <taxon>Lacihabitans</taxon>
    </lineage>
</organism>
<gene>
    <name evidence="2" type="ORF">EGI31_00180</name>
</gene>
<proteinExistence type="predicted"/>
<dbReference type="AlphaFoldDB" id="A0AAE3GYG6"/>
<dbReference type="GO" id="GO:0016491">
    <property type="term" value="F:oxidoreductase activity"/>
    <property type="evidence" value="ECO:0007669"/>
    <property type="project" value="InterPro"/>
</dbReference>
<dbReference type="Pfam" id="PF08534">
    <property type="entry name" value="Redoxin"/>
    <property type="match status" value="1"/>
</dbReference>
<evidence type="ECO:0000313" key="2">
    <source>
        <dbReference type="EMBL" id="MCP9761352.1"/>
    </source>
</evidence>
<comment type="caution">
    <text evidence="2">The sequence shown here is derived from an EMBL/GenBank/DDBJ whole genome shotgun (WGS) entry which is preliminary data.</text>
</comment>
<dbReference type="PANTHER" id="PTHR42852:SF18">
    <property type="entry name" value="CHROMOSOME UNDETERMINED SCAFFOLD_47, WHOLE GENOME SHOTGUN SEQUENCE"/>
    <property type="match status" value="1"/>
</dbReference>
<dbReference type="PROSITE" id="PS51352">
    <property type="entry name" value="THIOREDOXIN_2"/>
    <property type="match status" value="1"/>
</dbReference>
<reference evidence="2 3" key="1">
    <citation type="submission" date="2018-11" db="EMBL/GenBank/DDBJ databases">
        <title>Novel bacteria species description.</title>
        <authorList>
            <person name="Han J.-H."/>
        </authorList>
    </citation>
    <scope>NUCLEOTIDE SEQUENCE [LARGE SCALE GENOMIC DNA]</scope>
    <source>
        <strain evidence="2 3">KCTC23259</strain>
    </source>
</reference>
<dbReference type="Gene3D" id="3.40.30.10">
    <property type="entry name" value="Glutaredoxin"/>
    <property type="match status" value="1"/>
</dbReference>
<dbReference type="InterPro" id="IPR013740">
    <property type="entry name" value="Redoxin"/>
</dbReference>
<evidence type="ECO:0000259" key="1">
    <source>
        <dbReference type="PROSITE" id="PS51352"/>
    </source>
</evidence>
<dbReference type="EMBL" id="RJUF01000001">
    <property type="protein sequence ID" value="MCP9761352.1"/>
    <property type="molecule type" value="Genomic_DNA"/>
</dbReference>
<dbReference type="SUPFAM" id="SSF52833">
    <property type="entry name" value="Thioredoxin-like"/>
    <property type="match status" value="1"/>
</dbReference>
<dbReference type="InterPro" id="IPR036249">
    <property type="entry name" value="Thioredoxin-like_sf"/>
</dbReference>
<accession>A0AAE3GYG6</accession>
<name>A0AAE3GYG6_9BACT</name>